<proteinExistence type="inferred from homology"/>
<dbReference type="GO" id="GO:0015807">
    <property type="term" value="P:L-amino acid transport"/>
    <property type="evidence" value="ECO:0007669"/>
    <property type="project" value="TreeGrafter"/>
</dbReference>
<reference evidence="7 8" key="1">
    <citation type="submission" date="2018-07" db="EMBL/GenBank/DDBJ databases">
        <authorList>
            <person name="Quirk P.G."/>
            <person name="Krulwich T.A."/>
        </authorList>
    </citation>
    <scope>NUCLEOTIDE SEQUENCE [LARGE SCALE GENOMIC DNA]</scope>
    <source>
        <strain evidence="7 8">CC-BB4</strain>
    </source>
</reference>
<evidence type="ECO:0000259" key="6">
    <source>
        <dbReference type="PROSITE" id="PS50893"/>
    </source>
</evidence>
<dbReference type="PROSITE" id="PS00211">
    <property type="entry name" value="ABC_TRANSPORTER_1"/>
    <property type="match status" value="1"/>
</dbReference>
<dbReference type="InterPro" id="IPR003593">
    <property type="entry name" value="AAA+_ATPase"/>
</dbReference>
<evidence type="ECO:0000256" key="4">
    <source>
        <dbReference type="ARBA" id="ARBA00022840"/>
    </source>
</evidence>
<dbReference type="CDD" id="cd03224">
    <property type="entry name" value="ABC_TM1139_LivF_branched"/>
    <property type="match status" value="1"/>
</dbReference>
<feature type="domain" description="ABC transporter" evidence="6">
    <location>
        <begin position="3"/>
        <end position="234"/>
    </location>
</feature>
<keyword evidence="2" id="KW-0813">Transport</keyword>
<sequence length="234" mass="25924">MLLAVDRVESSYDATQVLFGVSIGVAAGDFVTLLGRNGMGRSTLINTIMGFIKPRAGTILFDGKPIQARPCHEVARYGIGLVPEGRRVFPTLTVYENLIAFQRGERNRAAAWTVDRVYKLFPRLKERKGQLAATLSGGEQQMLAIARALVTNPRLLILDEATEGLAPLVSEEIWSSLRELRREGLSIIVTDKNLKPLLDLASRHYVLSKGRVVWEGTSEEFNGRQDELKAYLGV</sequence>
<name>A0A346A148_9HYPH</name>
<keyword evidence="4 7" id="KW-0067">ATP-binding</keyword>
<dbReference type="InterPro" id="IPR003439">
    <property type="entry name" value="ABC_transporter-like_ATP-bd"/>
</dbReference>
<protein>
    <submittedName>
        <fullName evidence="7">ABC transporter ATP-binding protein</fullName>
    </submittedName>
</protein>
<evidence type="ECO:0000256" key="5">
    <source>
        <dbReference type="ARBA" id="ARBA00022970"/>
    </source>
</evidence>
<dbReference type="KEGG" id="ptaw:DW352_21650"/>
<dbReference type="PROSITE" id="PS50893">
    <property type="entry name" value="ABC_TRANSPORTER_2"/>
    <property type="match status" value="1"/>
</dbReference>
<dbReference type="Pfam" id="PF00005">
    <property type="entry name" value="ABC_tran"/>
    <property type="match status" value="1"/>
</dbReference>
<evidence type="ECO:0000256" key="1">
    <source>
        <dbReference type="ARBA" id="ARBA00005417"/>
    </source>
</evidence>
<dbReference type="InterPro" id="IPR027417">
    <property type="entry name" value="P-loop_NTPase"/>
</dbReference>
<gene>
    <name evidence="7" type="ORF">DW352_21650</name>
</gene>
<dbReference type="AlphaFoldDB" id="A0A346A148"/>
<dbReference type="RefSeq" id="WP_115693274.1">
    <property type="nucleotide sequence ID" value="NZ_CP031417.1"/>
</dbReference>
<dbReference type="SUPFAM" id="SSF52540">
    <property type="entry name" value="P-loop containing nucleoside triphosphate hydrolases"/>
    <property type="match status" value="1"/>
</dbReference>
<dbReference type="GO" id="GO:0015658">
    <property type="term" value="F:branched-chain amino acid transmembrane transporter activity"/>
    <property type="evidence" value="ECO:0007669"/>
    <property type="project" value="TreeGrafter"/>
</dbReference>
<keyword evidence="5" id="KW-0029">Amino-acid transport</keyword>
<dbReference type="InterPro" id="IPR017871">
    <property type="entry name" value="ABC_transporter-like_CS"/>
</dbReference>
<comment type="similarity">
    <text evidence="1">Belongs to the ABC transporter superfamily.</text>
</comment>
<evidence type="ECO:0000313" key="8">
    <source>
        <dbReference type="Proteomes" id="UP000254889"/>
    </source>
</evidence>
<dbReference type="InterPro" id="IPR052156">
    <property type="entry name" value="BCAA_Transport_ATP-bd_LivF"/>
</dbReference>
<dbReference type="GO" id="GO:0005524">
    <property type="term" value="F:ATP binding"/>
    <property type="evidence" value="ECO:0007669"/>
    <property type="project" value="UniProtKB-KW"/>
</dbReference>
<organism evidence="7 8">
    <name type="scientific">Pseudolabrys taiwanensis</name>
    <dbReference type="NCBI Taxonomy" id="331696"/>
    <lineage>
        <taxon>Bacteria</taxon>
        <taxon>Pseudomonadati</taxon>
        <taxon>Pseudomonadota</taxon>
        <taxon>Alphaproteobacteria</taxon>
        <taxon>Hyphomicrobiales</taxon>
        <taxon>Xanthobacteraceae</taxon>
        <taxon>Pseudolabrys</taxon>
    </lineage>
</organism>
<keyword evidence="8" id="KW-1185">Reference proteome</keyword>
<dbReference type="Gene3D" id="3.40.50.300">
    <property type="entry name" value="P-loop containing nucleotide triphosphate hydrolases"/>
    <property type="match status" value="1"/>
</dbReference>
<evidence type="ECO:0000256" key="2">
    <source>
        <dbReference type="ARBA" id="ARBA00022448"/>
    </source>
</evidence>
<evidence type="ECO:0000313" key="7">
    <source>
        <dbReference type="EMBL" id="AXK82895.1"/>
    </source>
</evidence>
<dbReference type="SMART" id="SM00382">
    <property type="entry name" value="AAA"/>
    <property type="match status" value="1"/>
</dbReference>
<dbReference type="PANTHER" id="PTHR43820">
    <property type="entry name" value="HIGH-AFFINITY BRANCHED-CHAIN AMINO ACID TRANSPORT ATP-BINDING PROTEIN LIVF"/>
    <property type="match status" value="1"/>
</dbReference>
<dbReference type="GO" id="GO:0016887">
    <property type="term" value="F:ATP hydrolysis activity"/>
    <property type="evidence" value="ECO:0007669"/>
    <property type="project" value="InterPro"/>
</dbReference>
<dbReference type="OrthoDB" id="7846240at2"/>
<keyword evidence="3" id="KW-0547">Nucleotide-binding</keyword>
<accession>A0A346A148</accession>
<dbReference type="EMBL" id="CP031417">
    <property type="protein sequence ID" value="AXK82895.1"/>
    <property type="molecule type" value="Genomic_DNA"/>
</dbReference>
<dbReference type="Proteomes" id="UP000254889">
    <property type="component" value="Chromosome"/>
</dbReference>
<dbReference type="PANTHER" id="PTHR43820:SF2">
    <property type="entry name" value="ABC TRANSPORTER ATP-BINDING PROTEIN"/>
    <property type="match status" value="1"/>
</dbReference>
<evidence type="ECO:0000256" key="3">
    <source>
        <dbReference type="ARBA" id="ARBA00022741"/>
    </source>
</evidence>